<dbReference type="RefSeq" id="WP_195650845.1">
    <property type="nucleotide sequence ID" value="NZ_JADMRM010000011.1"/>
</dbReference>
<dbReference type="EMBL" id="JAQNRK010000013">
    <property type="protein sequence ID" value="MDC1795297.1"/>
    <property type="molecule type" value="Genomic_DNA"/>
</dbReference>
<gene>
    <name evidence="1" type="ORF">POY73_14295</name>
</gene>
<dbReference type="Proteomes" id="UP001215818">
    <property type="component" value="Unassembled WGS sequence"/>
</dbReference>
<evidence type="ECO:0000313" key="1">
    <source>
        <dbReference type="EMBL" id="MDC1795297.1"/>
    </source>
</evidence>
<proteinExistence type="predicted"/>
<reference evidence="1 2" key="1">
    <citation type="submission" date="2022-10" db="EMBL/GenBank/DDBJ databases">
        <title>Human gut microbiome strain richness.</title>
        <authorList>
            <person name="Chen-Liaw A."/>
        </authorList>
    </citation>
    <scope>NUCLEOTIDE SEQUENCE [LARGE SCALE GENOMIC DNA]</scope>
    <source>
        <strain evidence="1 2">D53st1_B1_D53t1_180928</strain>
    </source>
</reference>
<comment type="caution">
    <text evidence="1">The sequence shown here is derived from an EMBL/GenBank/DDBJ whole genome shotgun (WGS) entry which is preliminary data.</text>
</comment>
<sequence length="99" mass="11671">MTIKGQNYKLKYTLRALFIYEQITGKAFELKTITDEYLFFYCVLLANNPDSSLTFEELIESIDEDMSIMLEFQNFLKKELEKQQLFITNNADAKKSPNH</sequence>
<evidence type="ECO:0000313" key="2">
    <source>
        <dbReference type="Proteomes" id="UP001215818"/>
    </source>
</evidence>
<protein>
    <submittedName>
        <fullName evidence="1">Uncharacterized protein</fullName>
    </submittedName>
</protein>
<name>A0ABD4WI19_BACUN</name>
<accession>A0ABD4WI19</accession>
<organism evidence="1 2">
    <name type="scientific">Bacteroides uniformis</name>
    <dbReference type="NCBI Taxonomy" id="820"/>
    <lineage>
        <taxon>Bacteria</taxon>
        <taxon>Pseudomonadati</taxon>
        <taxon>Bacteroidota</taxon>
        <taxon>Bacteroidia</taxon>
        <taxon>Bacteroidales</taxon>
        <taxon>Bacteroidaceae</taxon>
        <taxon>Bacteroides</taxon>
    </lineage>
</organism>
<dbReference type="AlphaFoldDB" id="A0ABD4WI19"/>